<dbReference type="GO" id="GO:0004029">
    <property type="term" value="F:aldehyde dehydrogenase (NAD+) activity"/>
    <property type="evidence" value="ECO:0007669"/>
    <property type="project" value="TreeGrafter"/>
</dbReference>
<protein>
    <submittedName>
        <fullName evidence="2">NAD dependent epimerase/dehydratase family protein</fullName>
    </submittedName>
</protein>
<evidence type="ECO:0000313" key="3">
    <source>
        <dbReference type="Proteomes" id="UP000240883"/>
    </source>
</evidence>
<dbReference type="Gene3D" id="3.40.50.720">
    <property type="entry name" value="NAD(P)-binding Rossmann-like Domain"/>
    <property type="match status" value="1"/>
</dbReference>
<proteinExistence type="predicted"/>
<dbReference type="AlphaFoldDB" id="A0A2T2N5D5"/>
<dbReference type="InterPro" id="IPR001509">
    <property type="entry name" value="Epimerase_deHydtase"/>
</dbReference>
<dbReference type="InterPro" id="IPR051783">
    <property type="entry name" value="NAD(P)-dependent_oxidoreduct"/>
</dbReference>
<dbReference type="Pfam" id="PF01370">
    <property type="entry name" value="Epimerase"/>
    <property type="match status" value="1"/>
</dbReference>
<dbReference type="InterPro" id="IPR036291">
    <property type="entry name" value="NAD(P)-bd_dom_sf"/>
</dbReference>
<sequence>MTSPPPAAHPKILLTGATGYIGGTVLTHLLTSPSSPLPPSATITCLLRDPSRASLLTSTHGPRVQPALYAGLDDLAATTALASAHDIAINTTPGYHPASALALVRGLALRKQRTGRRVWMLHTSGTSNLGDRAVSRAWVHGGGQGEIREFDDVADDVYGFEKMREEGHAYAQRGAELAVVELGVELGVDTLVVMSPTIYGVGTGLFNRISIQIPAYIRCVLENGYAVVAGEGLGRWDHVHVEDLADLYGILVREVVKDGGVALPSGKKGIVFSANGRHSWLEVAQGAADACYEAGKTRERRVEKVTLAEAAEKLSSYLGQVDETNVEIGLSSSSLTVSSVARALGWRPARGDEAWRRGFCDDLRMLLDKT</sequence>
<dbReference type="PANTHER" id="PTHR48079:SF6">
    <property type="entry name" value="NAD(P)-BINDING DOMAIN-CONTAINING PROTEIN-RELATED"/>
    <property type="match status" value="1"/>
</dbReference>
<dbReference type="PANTHER" id="PTHR48079">
    <property type="entry name" value="PROTEIN YEEZ"/>
    <property type="match status" value="1"/>
</dbReference>
<accession>A0A2T2N5D5</accession>
<keyword evidence="3" id="KW-1185">Reference proteome</keyword>
<dbReference type="EMBL" id="KZ678148">
    <property type="protein sequence ID" value="PSN60624.1"/>
    <property type="molecule type" value="Genomic_DNA"/>
</dbReference>
<name>A0A2T2N5D5_CORCC</name>
<dbReference type="STRING" id="1448308.A0A2T2N5D5"/>
<feature type="domain" description="NAD-dependent epimerase/dehydratase" evidence="1">
    <location>
        <begin position="166"/>
        <end position="254"/>
    </location>
</feature>
<dbReference type="OrthoDB" id="10262413at2759"/>
<reference evidence="2 3" key="1">
    <citation type="journal article" date="2018" name="Front. Microbiol.">
        <title>Genome-Wide Analysis of Corynespora cassiicola Leaf Fall Disease Putative Effectors.</title>
        <authorList>
            <person name="Lopez D."/>
            <person name="Ribeiro S."/>
            <person name="Label P."/>
            <person name="Fumanal B."/>
            <person name="Venisse J.S."/>
            <person name="Kohler A."/>
            <person name="de Oliveira R.R."/>
            <person name="Labutti K."/>
            <person name="Lipzen A."/>
            <person name="Lail K."/>
            <person name="Bauer D."/>
            <person name="Ohm R.A."/>
            <person name="Barry K.W."/>
            <person name="Spatafora J."/>
            <person name="Grigoriev I.V."/>
            <person name="Martin F.M."/>
            <person name="Pujade-Renaud V."/>
        </authorList>
    </citation>
    <scope>NUCLEOTIDE SEQUENCE [LARGE SCALE GENOMIC DNA]</scope>
    <source>
        <strain evidence="2 3">Philippines</strain>
    </source>
</reference>
<organism evidence="2 3">
    <name type="scientific">Corynespora cassiicola Philippines</name>
    <dbReference type="NCBI Taxonomy" id="1448308"/>
    <lineage>
        <taxon>Eukaryota</taxon>
        <taxon>Fungi</taxon>
        <taxon>Dikarya</taxon>
        <taxon>Ascomycota</taxon>
        <taxon>Pezizomycotina</taxon>
        <taxon>Dothideomycetes</taxon>
        <taxon>Pleosporomycetidae</taxon>
        <taxon>Pleosporales</taxon>
        <taxon>Corynesporascaceae</taxon>
        <taxon>Corynespora</taxon>
    </lineage>
</organism>
<dbReference type="GO" id="GO:0005737">
    <property type="term" value="C:cytoplasm"/>
    <property type="evidence" value="ECO:0007669"/>
    <property type="project" value="TreeGrafter"/>
</dbReference>
<evidence type="ECO:0000259" key="1">
    <source>
        <dbReference type="Pfam" id="PF01370"/>
    </source>
</evidence>
<evidence type="ECO:0000313" key="2">
    <source>
        <dbReference type="EMBL" id="PSN60624.1"/>
    </source>
</evidence>
<gene>
    <name evidence="2" type="ORF">BS50DRAFT_205114</name>
</gene>
<dbReference type="Proteomes" id="UP000240883">
    <property type="component" value="Unassembled WGS sequence"/>
</dbReference>
<dbReference type="SUPFAM" id="SSF51735">
    <property type="entry name" value="NAD(P)-binding Rossmann-fold domains"/>
    <property type="match status" value="1"/>
</dbReference>